<accession>A0A1T4NK62</accession>
<dbReference type="SUPFAM" id="SSF51735">
    <property type="entry name" value="NAD(P)-binding Rossmann-fold domains"/>
    <property type="match status" value="1"/>
</dbReference>
<name>A0A1T4NK62_9GAMM</name>
<sequence length="225" mass="24924">MSPYSLNAIIAGASGLIGTELLHQLLDHPHFNYIYSLARRPLPFHSKKLHQIIDSQLRIIAWENEQPVPEYGFICLGTTKKIAGTKQALEAIDVDLVKSVAITMKNLGVKHLIVVSSLGASSYSPAHYLRCKGNMEQALTALAFEHCIFVRPGPLKGERNHPRKDEIALQRIFETIHPLMVGPLQHFTPIPAEDVATSMVKIAIACDKHDLPPITVISGHHLRSK</sequence>
<dbReference type="InterPro" id="IPR014843">
    <property type="entry name" value="Him1/Fmp52"/>
</dbReference>
<dbReference type="PANTHER" id="PTHR14097:SF7">
    <property type="entry name" value="OXIDOREDUCTASE HTATIP2"/>
    <property type="match status" value="1"/>
</dbReference>
<evidence type="ECO:0008006" key="3">
    <source>
        <dbReference type="Google" id="ProtNLM"/>
    </source>
</evidence>
<dbReference type="PANTHER" id="PTHR14097">
    <property type="entry name" value="OXIDOREDUCTASE HTATIP2"/>
    <property type="match status" value="1"/>
</dbReference>
<reference evidence="1 2" key="1">
    <citation type="submission" date="2017-02" db="EMBL/GenBank/DDBJ databases">
        <authorList>
            <person name="Peterson S.W."/>
        </authorList>
    </citation>
    <scope>NUCLEOTIDE SEQUENCE [LARGE SCALE GENOMIC DNA]</scope>
    <source>
        <strain evidence="1 2">CECT 9189</strain>
    </source>
</reference>
<protein>
    <recommendedName>
        <fullName evidence="3">Nucleoside-diphosphate sugar epimerase</fullName>
    </recommendedName>
</protein>
<dbReference type="OrthoDB" id="9798632at2"/>
<gene>
    <name evidence="1" type="ORF">CZ814_00660</name>
</gene>
<evidence type="ECO:0000313" key="2">
    <source>
        <dbReference type="Proteomes" id="UP000191116"/>
    </source>
</evidence>
<dbReference type="Proteomes" id="UP000191116">
    <property type="component" value="Unassembled WGS sequence"/>
</dbReference>
<proteinExistence type="predicted"/>
<dbReference type="InterPro" id="IPR036291">
    <property type="entry name" value="NAD(P)-bd_dom_sf"/>
</dbReference>
<dbReference type="Gene3D" id="3.40.50.720">
    <property type="entry name" value="NAD(P)-binding Rossmann-like Domain"/>
    <property type="match status" value="1"/>
</dbReference>
<dbReference type="AlphaFoldDB" id="A0A1T4NK62"/>
<organism evidence="1 2">
    <name type="scientific">Photobacterium toruni</name>
    <dbReference type="NCBI Taxonomy" id="1935446"/>
    <lineage>
        <taxon>Bacteria</taxon>
        <taxon>Pseudomonadati</taxon>
        <taxon>Pseudomonadota</taxon>
        <taxon>Gammaproteobacteria</taxon>
        <taxon>Vibrionales</taxon>
        <taxon>Vibrionaceae</taxon>
        <taxon>Photobacterium</taxon>
    </lineage>
</organism>
<evidence type="ECO:0000313" key="1">
    <source>
        <dbReference type="EMBL" id="SJZ79407.1"/>
    </source>
</evidence>
<dbReference type="RefSeq" id="WP_080173440.1">
    <property type="nucleotide sequence ID" value="NZ_AP024854.1"/>
</dbReference>
<dbReference type="Pfam" id="PF08732">
    <property type="entry name" value="HIM1"/>
    <property type="match status" value="1"/>
</dbReference>
<dbReference type="EMBL" id="FUWP01000002">
    <property type="protein sequence ID" value="SJZ79407.1"/>
    <property type="molecule type" value="Genomic_DNA"/>
</dbReference>